<reference evidence="1 2" key="1">
    <citation type="submission" date="2024-06" db="EMBL/GenBank/DDBJ databases">
        <title>Genomic Encyclopedia of Type Strains, Phase IV (KMG-IV): sequencing the most valuable type-strain genomes for metagenomic binning, comparative biology and taxonomic classification.</title>
        <authorList>
            <person name="Goeker M."/>
        </authorList>
    </citation>
    <scope>NUCLEOTIDE SEQUENCE [LARGE SCALE GENOMIC DNA]</scope>
    <source>
        <strain evidence="1 2">DSM 29492</strain>
    </source>
</reference>
<keyword evidence="2" id="KW-1185">Reference proteome</keyword>
<evidence type="ECO:0000313" key="2">
    <source>
        <dbReference type="Proteomes" id="UP001549106"/>
    </source>
</evidence>
<name>A0ABV2M048_9FIRM</name>
<dbReference type="RefSeq" id="WP_257464071.1">
    <property type="nucleotide sequence ID" value="NZ_JANJZT010000003.1"/>
</dbReference>
<accession>A0ABV2M048</accession>
<comment type="caution">
    <text evidence="1">The sequence shown here is derived from an EMBL/GenBank/DDBJ whole genome shotgun (WGS) entry which is preliminary data.</text>
</comment>
<organism evidence="1 2">
    <name type="scientific">Blautia caecimuris</name>
    <dbReference type="NCBI Taxonomy" id="1796615"/>
    <lineage>
        <taxon>Bacteria</taxon>
        <taxon>Bacillati</taxon>
        <taxon>Bacillota</taxon>
        <taxon>Clostridia</taxon>
        <taxon>Lachnospirales</taxon>
        <taxon>Lachnospiraceae</taxon>
        <taxon>Blautia</taxon>
    </lineage>
</organism>
<gene>
    <name evidence="1" type="ORF">ABID24_000661</name>
</gene>
<evidence type="ECO:0000313" key="1">
    <source>
        <dbReference type="EMBL" id="MET3749434.1"/>
    </source>
</evidence>
<dbReference type="Proteomes" id="UP001549106">
    <property type="component" value="Unassembled WGS sequence"/>
</dbReference>
<proteinExistence type="predicted"/>
<dbReference type="EMBL" id="JBEPMJ010000003">
    <property type="protein sequence ID" value="MET3749434.1"/>
    <property type="molecule type" value="Genomic_DNA"/>
</dbReference>
<sequence>MEEGSGFFWKYCKRVSENTVIRLRSGDIITELRTLWNKQEDFLIYSDDSIAGNECRMAPKRETAVLRVYNCREKIWNTNMPEGVL</sequence>
<protein>
    <submittedName>
        <fullName evidence="1">Uncharacterized protein</fullName>
    </submittedName>
</protein>